<accession>A0AAV2TAY0</accession>
<feature type="domain" description="C2H2-type" evidence="8">
    <location>
        <begin position="159"/>
        <end position="187"/>
    </location>
</feature>
<comment type="caution">
    <text evidence="9">The sequence shown here is derived from an EMBL/GenBank/DDBJ whole genome shotgun (WGS) entry which is preliminary data.</text>
</comment>
<dbReference type="PANTHER" id="PTHR16515:SF49">
    <property type="entry name" value="GASTRULA ZINC FINGER PROTEIN XLCGF49.1-LIKE-RELATED"/>
    <property type="match status" value="1"/>
</dbReference>
<evidence type="ECO:0000313" key="10">
    <source>
        <dbReference type="Proteomes" id="UP001497525"/>
    </source>
</evidence>
<feature type="domain" description="C2H2-type" evidence="8">
    <location>
        <begin position="101"/>
        <end position="129"/>
    </location>
</feature>
<dbReference type="Pfam" id="PF00096">
    <property type="entry name" value="zf-C2H2"/>
    <property type="match status" value="3"/>
</dbReference>
<evidence type="ECO:0000256" key="3">
    <source>
        <dbReference type="ARBA" id="ARBA00022737"/>
    </source>
</evidence>
<protein>
    <recommendedName>
        <fullName evidence="8">C2H2-type domain-containing protein</fullName>
    </recommendedName>
</protein>
<dbReference type="GO" id="GO:0005694">
    <property type="term" value="C:chromosome"/>
    <property type="evidence" value="ECO:0007669"/>
    <property type="project" value="UniProtKB-ARBA"/>
</dbReference>
<dbReference type="Gene3D" id="3.30.160.60">
    <property type="entry name" value="Classic Zinc Finger"/>
    <property type="match status" value="3"/>
</dbReference>
<dbReference type="EMBL" id="CAXLJL010000156">
    <property type="protein sequence ID" value="CAL5133441.1"/>
    <property type="molecule type" value="Genomic_DNA"/>
</dbReference>
<feature type="domain" description="C2H2-type" evidence="8">
    <location>
        <begin position="44"/>
        <end position="72"/>
    </location>
</feature>
<name>A0AAV2TAY0_CALDB</name>
<evidence type="ECO:0000313" key="9">
    <source>
        <dbReference type="EMBL" id="CAL5133441.1"/>
    </source>
</evidence>
<feature type="domain" description="C2H2-type" evidence="8">
    <location>
        <begin position="130"/>
        <end position="158"/>
    </location>
</feature>
<dbReference type="InterPro" id="IPR050331">
    <property type="entry name" value="Zinc_finger"/>
</dbReference>
<dbReference type="InterPro" id="IPR036236">
    <property type="entry name" value="Znf_C2H2_sf"/>
</dbReference>
<dbReference type="PANTHER" id="PTHR16515">
    <property type="entry name" value="PR DOMAIN ZINC FINGER PROTEIN"/>
    <property type="match status" value="1"/>
</dbReference>
<dbReference type="InterPro" id="IPR013087">
    <property type="entry name" value="Znf_C2H2_type"/>
</dbReference>
<evidence type="ECO:0000256" key="2">
    <source>
        <dbReference type="ARBA" id="ARBA00022723"/>
    </source>
</evidence>
<dbReference type="FunFam" id="3.30.160.60:FF:001732">
    <property type="entry name" value="Zgc:162936"/>
    <property type="match status" value="1"/>
</dbReference>
<evidence type="ECO:0000256" key="1">
    <source>
        <dbReference type="ARBA" id="ARBA00004123"/>
    </source>
</evidence>
<keyword evidence="5" id="KW-0862">Zinc</keyword>
<evidence type="ECO:0000256" key="7">
    <source>
        <dbReference type="PROSITE-ProRule" id="PRU00042"/>
    </source>
</evidence>
<comment type="subcellular location">
    <subcellularLocation>
        <location evidence="1">Nucleus</location>
    </subcellularLocation>
</comment>
<evidence type="ECO:0000256" key="6">
    <source>
        <dbReference type="ARBA" id="ARBA00023242"/>
    </source>
</evidence>
<evidence type="ECO:0000259" key="8">
    <source>
        <dbReference type="PROSITE" id="PS50157"/>
    </source>
</evidence>
<dbReference type="AlphaFoldDB" id="A0AAV2TAY0"/>
<gene>
    <name evidence="9" type="ORF">CDAUBV1_LOCUS6679</name>
</gene>
<dbReference type="FunFam" id="3.30.160.60:FF:000100">
    <property type="entry name" value="Zinc finger 45-like"/>
    <property type="match status" value="1"/>
</dbReference>
<reference evidence="9" key="1">
    <citation type="submission" date="2024-06" db="EMBL/GenBank/DDBJ databases">
        <authorList>
            <person name="Liu X."/>
            <person name="Lenzi L."/>
            <person name="Haldenby T S."/>
            <person name="Uol C."/>
        </authorList>
    </citation>
    <scope>NUCLEOTIDE SEQUENCE</scope>
</reference>
<dbReference type="GO" id="GO:0005634">
    <property type="term" value="C:nucleus"/>
    <property type="evidence" value="ECO:0007669"/>
    <property type="project" value="UniProtKB-SubCell"/>
</dbReference>
<dbReference type="Proteomes" id="UP001497525">
    <property type="component" value="Unassembled WGS sequence"/>
</dbReference>
<dbReference type="SUPFAM" id="SSF57667">
    <property type="entry name" value="beta-beta-alpha zinc fingers"/>
    <property type="match status" value="2"/>
</dbReference>
<keyword evidence="2" id="KW-0479">Metal-binding</keyword>
<evidence type="ECO:0000256" key="5">
    <source>
        <dbReference type="ARBA" id="ARBA00022833"/>
    </source>
</evidence>
<organism evidence="9 10">
    <name type="scientific">Calicophoron daubneyi</name>
    <name type="common">Rumen fluke</name>
    <name type="synonym">Paramphistomum daubneyi</name>
    <dbReference type="NCBI Taxonomy" id="300641"/>
    <lineage>
        <taxon>Eukaryota</taxon>
        <taxon>Metazoa</taxon>
        <taxon>Spiralia</taxon>
        <taxon>Lophotrochozoa</taxon>
        <taxon>Platyhelminthes</taxon>
        <taxon>Trematoda</taxon>
        <taxon>Digenea</taxon>
        <taxon>Plagiorchiida</taxon>
        <taxon>Pronocephalata</taxon>
        <taxon>Paramphistomoidea</taxon>
        <taxon>Paramphistomidae</taxon>
        <taxon>Calicophoron</taxon>
    </lineage>
</organism>
<keyword evidence="4 7" id="KW-0863">Zinc-finger</keyword>
<dbReference type="SMART" id="SM00355">
    <property type="entry name" value="ZnF_C2H2"/>
    <property type="match status" value="4"/>
</dbReference>
<evidence type="ECO:0000256" key="4">
    <source>
        <dbReference type="ARBA" id="ARBA00022771"/>
    </source>
</evidence>
<sequence>MDVYFTLVKKLNKYTWSIQKYKLNENMGLGPMCADACDEAELVSLCCLCGKTFTSQSLLHKHFELMHEGTEIDTEQYDLSEFINANGSESGNGEDSGFRVMNCAFCNKVFTKNCTLNAHIKTIHKGVKPFECKFCYKGFTRNSDLHKHIDAVHKGLKPFGCEVCQRSFSQKSSLKRHIEAIHEDPRHR</sequence>
<proteinExistence type="predicted"/>
<dbReference type="GO" id="GO:0008270">
    <property type="term" value="F:zinc ion binding"/>
    <property type="evidence" value="ECO:0007669"/>
    <property type="project" value="UniProtKB-KW"/>
</dbReference>
<dbReference type="PROSITE" id="PS00028">
    <property type="entry name" value="ZINC_FINGER_C2H2_1"/>
    <property type="match status" value="4"/>
</dbReference>
<dbReference type="GO" id="GO:0045893">
    <property type="term" value="P:positive regulation of DNA-templated transcription"/>
    <property type="evidence" value="ECO:0007669"/>
    <property type="project" value="UniProtKB-ARBA"/>
</dbReference>
<keyword evidence="3" id="KW-0677">Repeat</keyword>
<keyword evidence="6" id="KW-0539">Nucleus</keyword>
<dbReference type="GO" id="GO:0043565">
    <property type="term" value="F:sequence-specific DNA binding"/>
    <property type="evidence" value="ECO:0007669"/>
    <property type="project" value="UniProtKB-ARBA"/>
</dbReference>
<dbReference type="PROSITE" id="PS50157">
    <property type="entry name" value="ZINC_FINGER_C2H2_2"/>
    <property type="match status" value="4"/>
</dbReference>